<organism evidence="1 2">
    <name type="scientific">Stephania yunnanensis</name>
    <dbReference type="NCBI Taxonomy" id="152371"/>
    <lineage>
        <taxon>Eukaryota</taxon>
        <taxon>Viridiplantae</taxon>
        <taxon>Streptophyta</taxon>
        <taxon>Embryophyta</taxon>
        <taxon>Tracheophyta</taxon>
        <taxon>Spermatophyta</taxon>
        <taxon>Magnoliopsida</taxon>
        <taxon>Ranunculales</taxon>
        <taxon>Menispermaceae</taxon>
        <taxon>Menispermoideae</taxon>
        <taxon>Cissampelideae</taxon>
        <taxon>Stephania</taxon>
    </lineage>
</organism>
<name>A0AAP0L2A6_9MAGN</name>
<dbReference type="AlphaFoldDB" id="A0AAP0L2A6"/>
<evidence type="ECO:0000313" key="2">
    <source>
        <dbReference type="Proteomes" id="UP001420932"/>
    </source>
</evidence>
<comment type="caution">
    <text evidence="1">The sequence shown here is derived from an EMBL/GenBank/DDBJ whole genome shotgun (WGS) entry which is preliminary data.</text>
</comment>
<sequence length="54" mass="6078">MLVILQGAIFQIGDGYMACQWTSLLVGYVGLKRSQKIYKSKQRLIIHTTSFASN</sequence>
<keyword evidence="2" id="KW-1185">Reference proteome</keyword>
<dbReference type="Proteomes" id="UP001420932">
    <property type="component" value="Unassembled WGS sequence"/>
</dbReference>
<protein>
    <submittedName>
        <fullName evidence="1">Uncharacterized protein</fullName>
    </submittedName>
</protein>
<gene>
    <name evidence="1" type="ORF">Syun_004003</name>
</gene>
<proteinExistence type="predicted"/>
<dbReference type="EMBL" id="JBBNAF010000002">
    <property type="protein sequence ID" value="KAK9163101.1"/>
    <property type="molecule type" value="Genomic_DNA"/>
</dbReference>
<evidence type="ECO:0000313" key="1">
    <source>
        <dbReference type="EMBL" id="KAK9163101.1"/>
    </source>
</evidence>
<reference evidence="1 2" key="1">
    <citation type="submission" date="2024-01" db="EMBL/GenBank/DDBJ databases">
        <title>Genome assemblies of Stephania.</title>
        <authorList>
            <person name="Yang L."/>
        </authorList>
    </citation>
    <scope>NUCLEOTIDE SEQUENCE [LARGE SCALE GENOMIC DNA]</scope>
    <source>
        <strain evidence="1">YNDBR</strain>
        <tissue evidence="1">Leaf</tissue>
    </source>
</reference>
<accession>A0AAP0L2A6</accession>